<comment type="caution">
    <text evidence="11">The sequence shown here is derived from an EMBL/GenBank/DDBJ whole genome shotgun (WGS) entry which is preliminary data.</text>
</comment>
<accession>A0A9P5PGJ3</accession>
<evidence type="ECO:0000256" key="9">
    <source>
        <dbReference type="PIRSR" id="PIRSR602401-1"/>
    </source>
</evidence>
<dbReference type="GO" id="GO:0004497">
    <property type="term" value="F:monooxygenase activity"/>
    <property type="evidence" value="ECO:0007669"/>
    <property type="project" value="UniProtKB-KW"/>
</dbReference>
<feature type="binding site" description="axial binding residue" evidence="9">
    <location>
        <position position="482"/>
    </location>
    <ligand>
        <name>heme</name>
        <dbReference type="ChEBI" id="CHEBI:30413"/>
    </ligand>
    <ligandPart>
        <name>Fe</name>
        <dbReference type="ChEBI" id="CHEBI:18248"/>
    </ligandPart>
</feature>
<evidence type="ECO:0000256" key="6">
    <source>
        <dbReference type="ARBA" id="ARBA00023002"/>
    </source>
</evidence>
<dbReference type="Proteomes" id="UP000772434">
    <property type="component" value="Unassembled WGS sequence"/>
</dbReference>
<dbReference type="GO" id="GO:0020037">
    <property type="term" value="F:heme binding"/>
    <property type="evidence" value="ECO:0007669"/>
    <property type="project" value="InterPro"/>
</dbReference>
<dbReference type="PRINTS" id="PR00463">
    <property type="entry name" value="EP450I"/>
</dbReference>
<gene>
    <name evidence="11" type="ORF">BDP27DRAFT_1428712</name>
</gene>
<dbReference type="InterPro" id="IPR002401">
    <property type="entry name" value="Cyt_P450_E_grp-I"/>
</dbReference>
<dbReference type="InterPro" id="IPR050364">
    <property type="entry name" value="Cytochrome_P450_fung"/>
</dbReference>
<evidence type="ECO:0000256" key="1">
    <source>
        <dbReference type="ARBA" id="ARBA00001971"/>
    </source>
</evidence>
<dbReference type="PANTHER" id="PTHR46300">
    <property type="entry name" value="P450, PUTATIVE (EUROFUNG)-RELATED-RELATED"/>
    <property type="match status" value="1"/>
</dbReference>
<dbReference type="Gene3D" id="1.10.630.10">
    <property type="entry name" value="Cytochrome P450"/>
    <property type="match status" value="1"/>
</dbReference>
<evidence type="ECO:0000313" key="11">
    <source>
        <dbReference type="EMBL" id="KAF9061660.1"/>
    </source>
</evidence>
<dbReference type="SUPFAM" id="SSF48264">
    <property type="entry name" value="Cytochrome P450"/>
    <property type="match status" value="1"/>
</dbReference>
<comment type="similarity">
    <text evidence="3 10">Belongs to the cytochrome P450 family.</text>
</comment>
<evidence type="ECO:0000256" key="8">
    <source>
        <dbReference type="ARBA" id="ARBA00023033"/>
    </source>
</evidence>
<dbReference type="Pfam" id="PF00067">
    <property type="entry name" value="p450"/>
    <property type="match status" value="2"/>
</dbReference>
<dbReference type="InterPro" id="IPR036396">
    <property type="entry name" value="Cyt_P450_sf"/>
</dbReference>
<sequence length="534" mass="60754">MYKKAQLPQSESQSITKMMALSLAAAFLASVWAMVSSRLFNRTRLRYPLPPGPKRLPIIGNLRDVNRIDKPLWLAYADWSKIYGDIFYLEILGEPMVILNSAKAIDDIFEKRSANYSDRPPMYMVNELMGWAWDFAHMRYSDRWRLHRKTFHQYFQPRQVPEFYPILRESASSLLTKLLHDPEDFIDHVRHHAGSIILKVVYGHQMQSKNDHYVNLADKAVKGLSQAIAHGSFLVDFAPILSYIPSWFPGATFKKKAEFWAHDSTETRDGPWVELKKSYDVQDNGTSVPCFATYSLEKFKNSKHMEEVIKNCSGVAFVGKVTYDTRGSYLLPPSLTTTLTIAAGADTTVSTISSAILALLLQPEVQTKVQEELDRVVGRSRLPNFDDRTNLPYLEAVLTESLRWNPVSPLSLPHRSMNDDVYNGYFIPSGSTVVGNSWSILHNPEFYPDPLTFIPERFLPKEGKELPPDPSLYVFGFGRRICPGRYLALNSAWIAIAALMATYRLSKRIDTKTGKEIEPVVDYSEGIVWLVQAP</sequence>
<proteinExistence type="inferred from homology"/>
<comment type="pathway">
    <text evidence="2">Secondary metabolite biosynthesis.</text>
</comment>
<evidence type="ECO:0000256" key="3">
    <source>
        <dbReference type="ARBA" id="ARBA00010617"/>
    </source>
</evidence>
<dbReference type="InterPro" id="IPR017972">
    <property type="entry name" value="Cyt_P450_CS"/>
</dbReference>
<dbReference type="InterPro" id="IPR001128">
    <property type="entry name" value="Cyt_P450"/>
</dbReference>
<evidence type="ECO:0000313" key="12">
    <source>
        <dbReference type="Proteomes" id="UP000772434"/>
    </source>
</evidence>
<keyword evidence="6 10" id="KW-0560">Oxidoreductase</keyword>
<evidence type="ECO:0000256" key="7">
    <source>
        <dbReference type="ARBA" id="ARBA00023004"/>
    </source>
</evidence>
<reference evidence="11" key="1">
    <citation type="submission" date="2020-11" db="EMBL/GenBank/DDBJ databases">
        <authorList>
            <consortium name="DOE Joint Genome Institute"/>
            <person name="Ahrendt S."/>
            <person name="Riley R."/>
            <person name="Andreopoulos W."/>
            <person name="Labutti K."/>
            <person name="Pangilinan J."/>
            <person name="Ruiz-Duenas F.J."/>
            <person name="Barrasa J.M."/>
            <person name="Sanchez-Garcia M."/>
            <person name="Camarero S."/>
            <person name="Miyauchi S."/>
            <person name="Serrano A."/>
            <person name="Linde D."/>
            <person name="Babiker R."/>
            <person name="Drula E."/>
            <person name="Ayuso-Fernandez I."/>
            <person name="Pacheco R."/>
            <person name="Padilla G."/>
            <person name="Ferreira P."/>
            <person name="Barriuso J."/>
            <person name="Kellner H."/>
            <person name="Castanera R."/>
            <person name="Alfaro M."/>
            <person name="Ramirez L."/>
            <person name="Pisabarro A.G."/>
            <person name="Kuo A."/>
            <person name="Tritt A."/>
            <person name="Lipzen A."/>
            <person name="He G."/>
            <person name="Yan M."/>
            <person name="Ng V."/>
            <person name="Cullen D."/>
            <person name="Martin F."/>
            <person name="Rosso M.-N."/>
            <person name="Henrissat B."/>
            <person name="Hibbett D."/>
            <person name="Martinez A.T."/>
            <person name="Grigoriev I.V."/>
        </authorList>
    </citation>
    <scope>NUCLEOTIDE SEQUENCE</scope>
    <source>
        <strain evidence="11">AH 40177</strain>
    </source>
</reference>
<dbReference type="PRINTS" id="PR00385">
    <property type="entry name" value="P450"/>
</dbReference>
<comment type="cofactor">
    <cofactor evidence="1 9">
        <name>heme</name>
        <dbReference type="ChEBI" id="CHEBI:30413"/>
    </cofactor>
</comment>
<evidence type="ECO:0000256" key="2">
    <source>
        <dbReference type="ARBA" id="ARBA00005179"/>
    </source>
</evidence>
<dbReference type="CDD" id="cd11065">
    <property type="entry name" value="CYP64-like"/>
    <property type="match status" value="1"/>
</dbReference>
<name>A0A9P5PGJ3_9AGAR</name>
<keyword evidence="7 9" id="KW-0408">Iron</keyword>
<dbReference type="GO" id="GO:0016705">
    <property type="term" value="F:oxidoreductase activity, acting on paired donors, with incorporation or reduction of molecular oxygen"/>
    <property type="evidence" value="ECO:0007669"/>
    <property type="project" value="InterPro"/>
</dbReference>
<evidence type="ECO:0000256" key="10">
    <source>
        <dbReference type="RuleBase" id="RU000461"/>
    </source>
</evidence>
<dbReference type="PROSITE" id="PS00086">
    <property type="entry name" value="CYTOCHROME_P450"/>
    <property type="match status" value="1"/>
</dbReference>
<organism evidence="11 12">
    <name type="scientific">Rhodocollybia butyracea</name>
    <dbReference type="NCBI Taxonomy" id="206335"/>
    <lineage>
        <taxon>Eukaryota</taxon>
        <taxon>Fungi</taxon>
        <taxon>Dikarya</taxon>
        <taxon>Basidiomycota</taxon>
        <taxon>Agaricomycotina</taxon>
        <taxon>Agaricomycetes</taxon>
        <taxon>Agaricomycetidae</taxon>
        <taxon>Agaricales</taxon>
        <taxon>Marasmiineae</taxon>
        <taxon>Omphalotaceae</taxon>
        <taxon>Rhodocollybia</taxon>
    </lineage>
</organism>
<dbReference type="EMBL" id="JADNRY010000194">
    <property type="protein sequence ID" value="KAF9061660.1"/>
    <property type="molecule type" value="Genomic_DNA"/>
</dbReference>
<keyword evidence="12" id="KW-1185">Reference proteome</keyword>
<evidence type="ECO:0000256" key="4">
    <source>
        <dbReference type="ARBA" id="ARBA00022617"/>
    </source>
</evidence>
<keyword evidence="8 10" id="KW-0503">Monooxygenase</keyword>
<dbReference type="GO" id="GO:0005506">
    <property type="term" value="F:iron ion binding"/>
    <property type="evidence" value="ECO:0007669"/>
    <property type="project" value="InterPro"/>
</dbReference>
<dbReference type="OrthoDB" id="2789670at2759"/>
<keyword evidence="4 9" id="KW-0349">Heme</keyword>
<keyword evidence="5 9" id="KW-0479">Metal-binding</keyword>
<dbReference type="PANTHER" id="PTHR46300:SF7">
    <property type="entry name" value="P450, PUTATIVE (EUROFUNG)-RELATED"/>
    <property type="match status" value="1"/>
</dbReference>
<protein>
    <submittedName>
        <fullName evidence="11">Cytochrome P450</fullName>
    </submittedName>
</protein>
<evidence type="ECO:0000256" key="5">
    <source>
        <dbReference type="ARBA" id="ARBA00022723"/>
    </source>
</evidence>
<dbReference type="AlphaFoldDB" id="A0A9P5PGJ3"/>